<proteinExistence type="predicted"/>
<dbReference type="EMBL" id="MCIA01000001">
    <property type="protein sequence ID" value="RKD34911.1"/>
    <property type="molecule type" value="Genomic_DNA"/>
</dbReference>
<dbReference type="Proteomes" id="UP000284277">
    <property type="component" value="Unassembled WGS sequence"/>
</dbReference>
<gene>
    <name evidence="1" type="ORF">BET01_00710</name>
</gene>
<comment type="caution">
    <text evidence="1">The sequence shown here is derived from an EMBL/GenBank/DDBJ whole genome shotgun (WGS) entry which is preliminary data.</text>
</comment>
<organism evidence="1 2">
    <name type="scientific">Lacrimispora algidixylanolytica</name>
    <dbReference type="NCBI Taxonomy" id="94868"/>
    <lineage>
        <taxon>Bacteria</taxon>
        <taxon>Bacillati</taxon>
        <taxon>Bacillota</taxon>
        <taxon>Clostridia</taxon>
        <taxon>Lachnospirales</taxon>
        <taxon>Lachnospiraceae</taxon>
        <taxon>Lacrimispora</taxon>
    </lineage>
</organism>
<evidence type="ECO:0000313" key="1">
    <source>
        <dbReference type="EMBL" id="RKD34911.1"/>
    </source>
</evidence>
<reference evidence="1 2" key="1">
    <citation type="submission" date="2016-08" db="EMBL/GenBank/DDBJ databases">
        <title>A new outlook on sporulation: Clostridium algidixylanolyticum.</title>
        <authorList>
            <person name="Poppleton D.I."/>
            <person name="Gribaldo S."/>
        </authorList>
    </citation>
    <scope>NUCLEOTIDE SEQUENCE [LARGE SCALE GENOMIC DNA]</scope>
    <source>
        <strain evidence="1 2">SPL73</strain>
    </source>
</reference>
<evidence type="ECO:0000313" key="2">
    <source>
        <dbReference type="Proteomes" id="UP000284277"/>
    </source>
</evidence>
<protein>
    <submittedName>
        <fullName evidence="1">Uncharacterized protein</fullName>
    </submittedName>
</protein>
<keyword evidence="2" id="KW-1185">Reference proteome</keyword>
<accession>A0A419TBQ8</accession>
<dbReference type="AlphaFoldDB" id="A0A419TBQ8"/>
<name>A0A419TBQ8_9FIRM</name>
<sequence>MFGIFYSGEEILFSWDTIGNIAERRKHLLEEMPVMVYRLYEYIIKAKLTHRYEKKALKHLFYRAGRLIRKVFTFSHSLTAVQNL</sequence>